<evidence type="ECO:0000313" key="1">
    <source>
        <dbReference type="EMBL" id="ARP96527.1"/>
    </source>
</evidence>
<proteinExistence type="predicted"/>
<dbReference type="Proteomes" id="UP000194161">
    <property type="component" value="Chromosome"/>
</dbReference>
<dbReference type="AlphaFoldDB" id="A0A1W6ZGU9"/>
<organism evidence="1 2">
    <name type="scientific">Bordetella genomosp. 13</name>
    <dbReference type="NCBI Taxonomy" id="463040"/>
    <lineage>
        <taxon>Bacteria</taxon>
        <taxon>Pseudomonadati</taxon>
        <taxon>Pseudomonadota</taxon>
        <taxon>Betaproteobacteria</taxon>
        <taxon>Burkholderiales</taxon>
        <taxon>Alcaligenaceae</taxon>
        <taxon>Bordetella</taxon>
    </lineage>
</organism>
<protein>
    <submittedName>
        <fullName evidence="1">Uncharacterized protein</fullName>
    </submittedName>
</protein>
<name>A0A1W6ZGU9_9BORD</name>
<dbReference type="STRING" id="463040.CAL15_20470"/>
<evidence type="ECO:0000313" key="2">
    <source>
        <dbReference type="Proteomes" id="UP000194161"/>
    </source>
</evidence>
<dbReference type="EMBL" id="CP021111">
    <property type="protein sequence ID" value="ARP96527.1"/>
    <property type="molecule type" value="Genomic_DNA"/>
</dbReference>
<sequence length="218" mass="23704">MNISITSDEVRAFFGDKQDLYEKHVKMTRIFMLDEHVQAQANGLAQINDAFRWIENGNRDVKELKERFQGIFELARMGQADGQQFQGACQQLEKLLGYLQPVMQSLGAMAGTGQGVVDTAGPAAADQFRQALAGLEKALAGCDIGVIAQNASGVLAGPALAGFTNAADKVLHAMSPITQAAQLQLQGSMEKLQAAMQDFRSEEPRMQTLREPAKAIHR</sequence>
<gene>
    <name evidence="1" type="ORF">CAL15_20470</name>
</gene>
<accession>A0A1W6ZGU9</accession>
<reference evidence="1 2" key="1">
    <citation type="submission" date="2017-05" db="EMBL/GenBank/DDBJ databases">
        <title>Complete and WGS of Bordetella genogroups.</title>
        <authorList>
            <person name="Spilker T."/>
            <person name="LiPuma J."/>
        </authorList>
    </citation>
    <scope>NUCLEOTIDE SEQUENCE [LARGE SCALE GENOMIC DNA]</scope>
    <source>
        <strain evidence="1 2">AU7206</strain>
    </source>
</reference>
<dbReference type="KEGG" id="bgm:CAL15_20470"/>
<keyword evidence="2" id="KW-1185">Reference proteome</keyword>